<comment type="subcellular location">
    <subcellularLocation>
        <location evidence="1">Cell membrane</location>
        <topology evidence="1">Multi-pass membrane protein</topology>
    </subcellularLocation>
</comment>
<dbReference type="GO" id="GO:0005886">
    <property type="term" value="C:plasma membrane"/>
    <property type="evidence" value="ECO:0007669"/>
    <property type="project" value="UniProtKB-SubCell"/>
</dbReference>
<dbReference type="STRING" id="1144300.PS3_15067"/>
<evidence type="ECO:0000256" key="1">
    <source>
        <dbReference type="ARBA" id="ARBA00004651"/>
    </source>
</evidence>
<keyword evidence="6 12" id="KW-0067">ATP-binding</keyword>
<evidence type="ECO:0000313" key="12">
    <source>
        <dbReference type="EMBL" id="EHS85565.1"/>
    </source>
</evidence>
<evidence type="ECO:0000256" key="8">
    <source>
        <dbReference type="ARBA" id="ARBA00023136"/>
    </source>
</evidence>
<name>H4GKB3_9LACO</name>
<dbReference type="Pfam" id="PF00664">
    <property type="entry name" value="ABC_membrane"/>
    <property type="match status" value="1"/>
</dbReference>
<evidence type="ECO:0000256" key="5">
    <source>
        <dbReference type="ARBA" id="ARBA00022741"/>
    </source>
</evidence>
<feature type="transmembrane region" description="Helical" evidence="9">
    <location>
        <begin position="265"/>
        <end position="295"/>
    </location>
</feature>
<dbReference type="AlphaFoldDB" id="H4GKB3"/>
<protein>
    <submittedName>
        <fullName evidence="12">Multidrug ABC transporter ATP-binding and permease component</fullName>
    </submittedName>
</protein>
<dbReference type="CDD" id="cd18547">
    <property type="entry name" value="ABC_6TM_Tm288_like"/>
    <property type="match status" value="1"/>
</dbReference>
<dbReference type="InterPro" id="IPR017871">
    <property type="entry name" value="ABC_transporter-like_CS"/>
</dbReference>
<evidence type="ECO:0000256" key="4">
    <source>
        <dbReference type="ARBA" id="ARBA00022692"/>
    </source>
</evidence>
<dbReference type="RefSeq" id="WP_007122496.1">
    <property type="nucleotide sequence ID" value="NZ_AICN01000062.1"/>
</dbReference>
<reference evidence="12 13" key="1">
    <citation type="journal article" date="2013" name="Genome Announc.">
        <title>Genome Sequence of Lactobacillus gastricus PS3, a Strain Isolated from Human Milk.</title>
        <authorList>
            <person name="Martin V."/>
            <person name="Cardenas N."/>
            <person name="Jimenez E."/>
            <person name="Maldonado A."/>
            <person name="Rodriguez J.M."/>
            <person name="Fernandez L."/>
        </authorList>
    </citation>
    <scope>NUCLEOTIDE SEQUENCE [LARGE SCALE GENOMIC DNA]</scope>
    <source>
        <strain evidence="12 13">PS3</strain>
    </source>
</reference>
<dbReference type="InterPro" id="IPR011527">
    <property type="entry name" value="ABC1_TM_dom"/>
</dbReference>
<dbReference type="Gene3D" id="1.20.1560.10">
    <property type="entry name" value="ABC transporter type 1, transmembrane domain"/>
    <property type="match status" value="1"/>
</dbReference>
<evidence type="ECO:0000256" key="2">
    <source>
        <dbReference type="ARBA" id="ARBA00022448"/>
    </source>
</evidence>
<evidence type="ECO:0000256" key="9">
    <source>
        <dbReference type="SAM" id="Phobius"/>
    </source>
</evidence>
<feature type="transmembrane region" description="Helical" evidence="9">
    <location>
        <begin position="172"/>
        <end position="191"/>
    </location>
</feature>
<feature type="domain" description="ABC transmembrane type-1" evidence="11">
    <location>
        <begin position="28"/>
        <end position="314"/>
    </location>
</feature>
<proteinExistence type="predicted"/>
<dbReference type="FunFam" id="1.20.1560.10:FF:000011">
    <property type="entry name" value="Multidrug ABC transporter ATP-binding protein"/>
    <property type="match status" value="1"/>
</dbReference>
<evidence type="ECO:0000256" key="6">
    <source>
        <dbReference type="ARBA" id="ARBA00022840"/>
    </source>
</evidence>
<organism evidence="12 13">
    <name type="scientific">Limosilactobacillus gastricus PS3</name>
    <dbReference type="NCBI Taxonomy" id="1144300"/>
    <lineage>
        <taxon>Bacteria</taxon>
        <taxon>Bacillati</taxon>
        <taxon>Bacillota</taxon>
        <taxon>Bacilli</taxon>
        <taxon>Lactobacillales</taxon>
        <taxon>Lactobacillaceae</taxon>
        <taxon>Limosilactobacillus</taxon>
    </lineage>
</organism>
<keyword evidence="8 9" id="KW-0472">Membrane</keyword>
<dbReference type="InterPro" id="IPR003439">
    <property type="entry name" value="ABC_transporter-like_ATP-bd"/>
</dbReference>
<keyword evidence="5" id="KW-0547">Nucleotide-binding</keyword>
<dbReference type="GO" id="GO:0005524">
    <property type="term" value="F:ATP binding"/>
    <property type="evidence" value="ECO:0007669"/>
    <property type="project" value="UniProtKB-KW"/>
</dbReference>
<dbReference type="PANTHER" id="PTHR43394:SF1">
    <property type="entry name" value="ATP-BINDING CASSETTE SUB-FAMILY B MEMBER 10, MITOCHONDRIAL"/>
    <property type="match status" value="1"/>
</dbReference>
<dbReference type="Gene3D" id="3.40.50.300">
    <property type="entry name" value="P-loop containing nucleotide triphosphate hydrolases"/>
    <property type="match status" value="1"/>
</dbReference>
<dbReference type="Pfam" id="PF00005">
    <property type="entry name" value="ABC_tran"/>
    <property type="match status" value="1"/>
</dbReference>
<dbReference type="PATRIC" id="fig|1144300.3.peg.1382"/>
<dbReference type="FunFam" id="3.40.50.300:FF:000287">
    <property type="entry name" value="Multidrug ABC transporter ATP-binding protein"/>
    <property type="match status" value="1"/>
</dbReference>
<dbReference type="SUPFAM" id="SSF90123">
    <property type="entry name" value="ABC transporter transmembrane region"/>
    <property type="match status" value="1"/>
</dbReference>
<dbReference type="InterPro" id="IPR027417">
    <property type="entry name" value="P-loop_NTPase"/>
</dbReference>
<dbReference type="SUPFAM" id="SSF52540">
    <property type="entry name" value="P-loop containing nucleoside triphosphate hydrolases"/>
    <property type="match status" value="1"/>
</dbReference>
<comment type="caution">
    <text evidence="12">The sequence shown here is derived from an EMBL/GenBank/DDBJ whole genome shotgun (WGS) entry which is preliminary data.</text>
</comment>
<gene>
    <name evidence="12" type="ORF">PS3_15067</name>
</gene>
<feature type="transmembrane region" description="Helical" evidence="9">
    <location>
        <begin position="25"/>
        <end position="48"/>
    </location>
</feature>
<dbReference type="PROSITE" id="PS00211">
    <property type="entry name" value="ABC_TRANSPORTER_1"/>
    <property type="match status" value="1"/>
</dbReference>
<dbReference type="GO" id="GO:0016887">
    <property type="term" value="F:ATP hydrolysis activity"/>
    <property type="evidence" value="ECO:0007669"/>
    <property type="project" value="InterPro"/>
</dbReference>
<keyword evidence="3" id="KW-1003">Cell membrane</keyword>
<sequence length="586" mass="65075">MSVREKSTEKFSLAGIARYFKPYTVMLIVAALLSIVGSILNLIGPRLISQITNYISAGLHGTIKLSTIGHLGMILAIMYALGFVFNYVQGYMMATIAQRVSQDMRIDISRKINRLPLRYFDQNSTGDILSRVTNDVDTVGQSMNQSLSTVISSLTMFFGSAIMMFATNWLMAIAGIVTALLGFTIMMFVIARSQKYFKQQQDLLGEVNDQVDETFSGHLVVKAYNGEQYEKGRFANKNQRLYQAAWKSQFLSGMMMPMMIFVGNLAYVVVCIVGAVLAVQGSISFGTIVAFMLYIRLFTQPLQNLSQAVSSVQSMAAASQRVLEFMQQPELADESGKVASIEPVEGQVDFDHVSFGYDPDQVIIKDFNEAVQPGQKVAIVGPTGAGKTTIVNLLMRFYETNQGQIRIDGHNTADLKRALVHDQFAMVLQDTWLFEGTLRDNLVYNREHISDQQLDTVMEAVGLTDLVEQLPQGYDTVLLDDEMLSAGQKQLITIARAMLKDAPLLILDEATSSVDTRTELKVQKAMDKLMTDKTSFVIAHRLSTIRDADLILVMNHGNVIESGTHEELLAQEGFYADLYNSQFEAG</sequence>
<evidence type="ECO:0000256" key="3">
    <source>
        <dbReference type="ARBA" id="ARBA00022475"/>
    </source>
</evidence>
<dbReference type="PANTHER" id="PTHR43394">
    <property type="entry name" value="ATP-DEPENDENT PERMEASE MDL1, MITOCHONDRIAL"/>
    <property type="match status" value="1"/>
</dbReference>
<evidence type="ECO:0000313" key="13">
    <source>
        <dbReference type="Proteomes" id="UP000004567"/>
    </source>
</evidence>
<feature type="transmembrane region" description="Helical" evidence="9">
    <location>
        <begin position="68"/>
        <end position="88"/>
    </location>
</feature>
<keyword evidence="4 9" id="KW-0812">Transmembrane</keyword>
<keyword evidence="7 9" id="KW-1133">Transmembrane helix</keyword>
<feature type="transmembrane region" description="Helical" evidence="9">
    <location>
        <begin position="147"/>
        <end position="166"/>
    </location>
</feature>
<evidence type="ECO:0000256" key="7">
    <source>
        <dbReference type="ARBA" id="ARBA00022989"/>
    </source>
</evidence>
<feature type="domain" description="ABC transporter" evidence="10">
    <location>
        <begin position="348"/>
        <end position="581"/>
    </location>
</feature>
<dbReference type="SMART" id="SM00382">
    <property type="entry name" value="AAA"/>
    <property type="match status" value="1"/>
</dbReference>
<dbReference type="InterPro" id="IPR039421">
    <property type="entry name" value="Type_1_exporter"/>
</dbReference>
<dbReference type="EMBL" id="AICN01000062">
    <property type="protein sequence ID" value="EHS85565.1"/>
    <property type="molecule type" value="Genomic_DNA"/>
</dbReference>
<dbReference type="InterPro" id="IPR036640">
    <property type="entry name" value="ABC1_TM_sf"/>
</dbReference>
<accession>H4GKB3</accession>
<evidence type="ECO:0000259" key="11">
    <source>
        <dbReference type="PROSITE" id="PS50929"/>
    </source>
</evidence>
<keyword evidence="2" id="KW-0813">Transport</keyword>
<dbReference type="PROSITE" id="PS50929">
    <property type="entry name" value="ABC_TM1F"/>
    <property type="match status" value="1"/>
</dbReference>
<dbReference type="GO" id="GO:0015421">
    <property type="term" value="F:ABC-type oligopeptide transporter activity"/>
    <property type="evidence" value="ECO:0007669"/>
    <property type="project" value="TreeGrafter"/>
</dbReference>
<dbReference type="InterPro" id="IPR003593">
    <property type="entry name" value="AAA+_ATPase"/>
</dbReference>
<dbReference type="Proteomes" id="UP000004567">
    <property type="component" value="Unassembled WGS sequence"/>
</dbReference>
<evidence type="ECO:0000259" key="10">
    <source>
        <dbReference type="PROSITE" id="PS50893"/>
    </source>
</evidence>
<dbReference type="PROSITE" id="PS50893">
    <property type="entry name" value="ABC_TRANSPORTER_2"/>
    <property type="match status" value="1"/>
</dbReference>